<dbReference type="Gene3D" id="3.30.450.40">
    <property type="match status" value="1"/>
</dbReference>
<feature type="domain" description="GAF" evidence="1">
    <location>
        <begin position="116"/>
        <end position="198"/>
    </location>
</feature>
<gene>
    <name evidence="2" type="ORF">METEAL_08780</name>
</gene>
<dbReference type="KEGG" id="msil:METEAL_08780"/>
<dbReference type="SUPFAM" id="SSF55781">
    <property type="entry name" value="GAF domain-like"/>
    <property type="match status" value="1"/>
</dbReference>
<evidence type="ECO:0000313" key="2">
    <source>
        <dbReference type="EMBL" id="BDU71704.1"/>
    </source>
</evidence>
<sequence length="345" mass="38533">MIESTHDGNPLLTWGGAPHFRFRDLLHRLFSMANQGFLRLEFLQMATGSILEFLACDVLEVCLEEGGKRYRCRAEAGEGGLRFYSGLDAGDPAQLPDQILASVLRGQFLAASPFSTRAGSFWTSDSSRPVLLRENGRHDAQAHSVVIGGDYRSLAFVPVPVDERIRGVLHLGSRKADHFTRNDVQFFEGVGETLGVAVAFQAAQWALRERVKELDCLYGIAQVSQRDGGTLDDQMQAIVELLPPAWQYPELTCARILLNGRCFDTPGFQETPWRQEAGLVVAGKLRGAVRVHYLREMPAFDEGPFLQEERNLIEEVAHQVGLLVNRGEDALAKAKLFHMLEQRRE</sequence>
<dbReference type="RefSeq" id="WP_316414607.1">
    <property type="nucleotide sequence ID" value="NZ_AP027080.1"/>
</dbReference>
<dbReference type="InterPro" id="IPR003018">
    <property type="entry name" value="GAF"/>
</dbReference>
<dbReference type="Pfam" id="PF13185">
    <property type="entry name" value="GAF_2"/>
    <property type="match status" value="1"/>
</dbReference>
<proteinExistence type="predicted"/>
<dbReference type="EMBL" id="AP027080">
    <property type="protein sequence ID" value="BDU71704.1"/>
    <property type="molecule type" value="Genomic_DNA"/>
</dbReference>
<keyword evidence="3" id="KW-1185">Reference proteome</keyword>
<dbReference type="InterPro" id="IPR029016">
    <property type="entry name" value="GAF-like_dom_sf"/>
</dbReference>
<name>A0AA48K7C2_9BACT</name>
<protein>
    <recommendedName>
        <fullName evidence="1">GAF domain-containing protein</fullName>
    </recommendedName>
</protein>
<evidence type="ECO:0000259" key="1">
    <source>
        <dbReference type="Pfam" id="PF13185"/>
    </source>
</evidence>
<dbReference type="AlphaFoldDB" id="A0AA48K7C2"/>
<reference evidence="3" key="1">
    <citation type="journal article" date="2023" name="Int. J. Syst. Evol. Microbiol.">
        <title>Mesoterricola silvestris gen. nov., sp. nov., Mesoterricola sediminis sp. nov., Geothrix oryzae sp. nov., Geothrix edaphica sp. nov., Geothrix rubra sp. nov., and Geothrix limicola sp. nov., six novel members of Acidobacteriota isolated from soils.</title>
        <authorList>
            <person name="Itoh H."/>
            <person name="Sugisawa Y."/>
            <person name="Mise K."/>
            <person name="Xu Z."/>
            <person name="Kuniyasu M."/>
            <person name="Ushijima N."/>
            <person name="Kawano K."/>
            <person name="Kobayashi E."/>
            <person name="Shiratori Y."/>
            <person name="Masuda Y."/>
            <person name="Senoo K."/>
        </authorList>
    </citation>
    <scope>NUCLEOTIDE SEQUENCE [LARGE SCALE GENOMIC DNA]</scope>
    <source>
        <strain evidence="3">W79</strain>
    </source>
</reference>
<accession>A0AA48K7C2</accession>
<organism evidence="2 3">
    <name type="scientific">Mesoterricola silvestris</name>
    <dbReference type="NCBI Taxonomy" id="2927979"/>
    <lineage>
        <taxon>Bacteria</taxon>
        <taxon>Pseudomonadati</taxon>
        <taxon>Acidobacteriota</taxon>
        <taxon>Holophagae</taxon>
        <taxon>Holophagales</taxon>
        <taxon>Holophagaceae</taxon>
        <taxon>Mesoterricola</taxon>
    </lineage>
</organism>
<dbReference type="Proteomes" id="UP001238179">
    <property type="component" value="Chromosome"/>
</dbReference>
<evidence type="ECO:0000313" key="3">
    <source>
        <dbReference type="Proteomes" id="UP001238179"/>
    </source>
</evidence>